<evidence type="ECO:0000313" key="3">
    <source>
        <dbReference type="Proteomes" id="UP001066276"/>
    </source>
</evidence>
<protein>
    <submittedName>
        <fullName evidence="2">Uncharacterized protein</fullName>
    </submittedName>
</protein>
<sequence length="130" mass="14393">MGKDPRKGVDKAWASCQDKLLDVLGPFTRIFDIAEAARIYGSFIDPEELTLWTYYNVHKVDGWRGEHGRLSVLPSSPEDTERSVQPSGEGAAVEGPYPQTYVLGAPAPRRLTAAPQREPRVERAPLWSSG</sequence>
<keyword evidence="3" id="KW-1185">Reference proteome</keyword>
<gene>
    <name evidence="2" type="ORF">NDU88_003379</name>
</gene>
<proteinExistence type="predicted"/>
<dbReference type="AlphaFoldDB" id="A0AAV7MQE6"/>
<dbReference type="EMBL" id="JANPWB010000013">
    <property type="protein sequence ID" value="KAJ1105976.1"/>
    <property type="molecule type" value="Genomic_DNA"/>
</dbReference>
<name>A0AAV7MQE6_PLEWA</name>
<accession>A0AAV7MQE6</accession>
<reference evidence="2" key="1">
    <citation type="journal article" date="2022" name="bioRxiv">
        <title>Sequencing and chromosome-scale assembly of the giantPleurodeles waltlgenome.</title>
        <authorList>
            <person name="Brown T."/>
            <person name="Elewa A."/>
            <person name="Iarovenko S."/>
            <person name="Subramanian E."/>
            <person name="Araus A.J."/>
            <person name="Petzold A."/>
            <person name="Susuki M."/>
            <person name="Suzuki K.-i.T."/>
            <person name="Hayashi T."/>
            <person name="Toyoda A."/>
            <person name="Oliveira C."/>
            <person name="Osipova E."/>
            <person name="Leigh N.D."/>
            <person name="Simon A."/>
            <person name="Yun M.H."/>
        </authorList>
    </citation>
    <scope>NUCLEOTIDE SEQUENCE</scope>
    <source>
        <strain evidence="2">20211129_DDA</strain>
        <tissue evidence="2">Liver</tissue>
    </source>
</reference>
<feature type="region of interest" description="Disordered" evidence="1">
    <location>
        <begin position="68"/>
        <end position="130"/>
    </location>
</feature>
<evidence type="ECO:0000313" key="2">
    <source>
        <dbReference type="EMBL" id="KAJ1105976.1"/>
    </source>
</evidence>
<organism evidence="2 3">
    <name type="scientific">Pleurodeles waltl</name>
    <name type="common">Iberian ribbed newt</name>
    <dbReference type="NCBI Taxonomy" id="8319"/>
    <lineage>
        <taxon>Eukaryota</taxon>
        <taxon>Metazoa</taxon>
        <taxon>Chordata</taxon>
        <taxon>Craniata</taxon>
        <taxon>Vertebrata</taxon>
        <taxon>Euteleostomi</taxon>
        <taxon>Amphibia</taxon>
        <taxon>Batrachia</taxon>
        <taxon>Caudata</taxon>
        <taxon>Salamandroidea</taxon>
        <taxon>Salamandridae</taxon>
        <taxon>Pleurodelinae</taxon>
        <taxon>Pleurodeles</taxon>
    </lineage>
</organism>
<dbReference type="Proteomes" id="UP001066276">
    <property type="component" value="Chromosome 9"/>
</dbReference>
<evidence type="ECO:0000256" key="1">
    <source>
        <dbReference type="SAM" id="MobiDB-lite"/>
    </source>
</evidence>
<comment type="caution">
    <text evidence="2">The sequence shown here is derived from an EMBL/GenBank/DDBJ whole genome shotgun (WGS) entry which is preliminary data.</text>
</comment>